<name>A0A3M7P6G9_BRAPC</name>
<dbReference type="AlphaFoldDB" id="A0A3M7P6G9"/>
<evidence type="ECO:0000313" key="2">
    <source>
        <dbReference type="Proteomes" id="UP000276133"/>
    </source>
</evidence>
<sequence>MYPRSNLRPSIISSSSFRVFPSLTVITPSLPTFFMAFEIMSPMLLSPLAEMVATWLISSGVVTGLDKRFNSATTDSTALMMPPLFGNSSGQHGRSGGAITGLFVGVVGHVLHKLGTEVLKFALQFDGLGNSDTVFGDLGTSPALFNDHISALGAQSDRHCVRQHVNTLQHLCSRTITKLYILGIGTSRDQR</sequence>
<comment type="caution">
    <text evidence="1">The sequence shown here is derived from an EMBL/GenBank/DDBJ whole genome shotgun (WGS) entry which is preliminary data.</text>
</comment>
<accession>A0A3M7P6G9</accession>
<organism evidence="1 2">
    <name type="scientific">Brachionus plicatilis</name>
    <name type="common">Marine rotifer</name>
    <name type="synonym">Brachionus muelleri</name>
    <dbReference type="NCBI Taxonomy" id="10195"/>
    <lineage>
        <taxon>Eukaryota</taxon>
        <taxon>Metazoa</taxon>
        <taxon>Spiralia</taxon>
        <taxon>Gnathifera</taxon>
        <taxon>Rotifera</taxon>
        <taxon>Eurotatoria</taxon>
        <taxon>Monogononta</taxon>
        <taxon>Pseudotrocha</taxon>
        <taxon>Ploima</taxon>
        <taxon>Brachionidae</taxon>
        <taxon>Brachionus</taxon>
    </lineage>
</organism>
<evidence type="ECO:0000313" key="1">
    <source>
        <dbReference type="EMBL" id="RMZ94721.1"/>
    </source>
</evidence>
<dbReference type="EMBL" id="REGN01012852">
    <property type="protein sequence ID" value="RMZ94721.1"/>
    <property type="molecule type" value="Genomic_DNA"/>
</dbReference>
<keyword evidence="2" id="KW-1185">Reference proteome</keyword>
<protein>
    <submittedName>
        <fullName evidence="1">Uncharacterized protein</fullName>
    </submittedName>
</protein>
<dbReference type="Proteomes" id="UP000276133">
    <property type="component" value="Unassembled WGS sequence"/>
</dbReference>
<dbReference type="OrthoDB" id="7298486at2759"/>
<gene>
    <name evidence="1" type="ORF">BpHYR1_018404</name>
</gene>
<proteinExistence type="predicted"/>
<reference evidence="1 2" key="1">
    <citation type="journal article" date="2018" name="Sci. Rep.">
        <title>Genomic signatures of local adaptation to the degree of environmental predictability in rotifers.</title>
        <authorList>
            <person name="Franch-Gras L."/>
            <person name="Hahn C."/>
            <person name="Garcia-Roger E.M."/>
            <person name="Carmona M.J."/>
            <person name="Serra M."/>
            <person name="Gomez A."/>
        </authorList>
    </citation>
    <scope>NUCLEOTIDE SEQUENCE [LARGE SCALE GENOMIC DNA]</scope>
    <source>
        <strain evidence="1">HYR1</strain>
    </source>
</reference>
<dbReference type="AntiFam" id="ANF00222">
    <property type="entry name" value="Shadow ORF (opposite groL1)"/>
</dbReference>